<organism evidence="6 7">
    <name type="scientific">Ostreobium quekettii</name>
    <dbReference type="NCBI Taxonomy" id="121088"/>
    <lineage>
        <taxon>Eukaryota</taxon>
        <taxon>Viridiplantae</taxon>
        <taxon>Chlorophyta</taxon>
        <taxon>core chlorophytes</taxon>
        <taxon>Ulvophyceae</taxon>
        <taxon>TCBD clade</taxon>
        <taxon>Bryopsidales</taxon>
        <taxon>Ostreobineae</taxon>
        <taxon>Ostreobiaceae</taxon>
        <taxon>Ostreobium</taxon>
    </lineage>
</organism>
<dbReference type="InterPro" id="IPR032675">
    <property type="entry name" value="LRR_dom_sf"/>
</dbReference>
<keyword evidence="4" id="KW-0539">Nucleus</keyword>
<dbReference type="SUPFAM" id="SSF52047">
    <property type="entry name" value="RNI-like"/>
    <property type="match status" value="1"/>
</dbReference>
<protein>
    <recommendedName>
        <fullName evidence="5">WPP domain-containing protein</fullName>
    </recommendedName>
</protein>
<dbReference type="Pfam" id="PF13516">
    <property type="entry name" value="LRR_6"/>
    <property type="match status" value="3"/>
</dbReference>
<dbReference type="SMART" id="SM00368">
    <property type="entry name" value="LRR_RI"/>
    <property type="match status" value="9"/>
</dbReference>
<evidence type="ECO:0000256" key="1">
    <source>
        <dbReference type="ARBA" id="ARBA00004123"/>
    </source>
</evidence>
<keyword evidence="7" id="KW-1185">Reference proteome</keyword>
<sequence>MSLADIIERMNTAWRLTSEQRERIVSRVTSSIMDLSFFHGRPMEEGAAQKAAAAVEKKAHTAAEVQATTTTGARPKHEVMGAYAKKLGELLCEVVNKGGVEEHAGPTIVDKKLDLSGKRDFVTKEAAQQMFHLLLEEECAVEAVKLSNQSFGLEAAEVAAEALQHIGSKLTDADLSDIIAGRPEPEALDVLKKLSEALSGAHLKRLDLSHNALGAKGIRACAPLWKSQADLESISLGNIGCSADACVAVEELVVAEGLTSLTFFNNCSEDEGAKAIAKLLTRSPKMREFRMESSRVGPEGGMALVQGLCAGTCLVSLDISDNPMGAEVADGLAALLRQQAGLTSLIVSDTGLTAGGVKTLSQALLEGVPLLEILGIALVEMTADGARALAPALEAKKHLKRLYLRENELEDEGALVIAGAVAKISVLQELDIEENDMSDEGALAIAGSLKGKPDFKAVKFKDDLSKKGINELKEIVQEEFGNLNVLSVLPRDEE</sequence>
<dbReference type="AlphaFoldDB" id="A0A8S1J4A4"/>
<dbReference type="OrthoDB" id="120976at2759"/>
<feature type="domain" description="WPP" evidence="5">
    <location>
        <begin position="14"/>
        <end position="102"/>
    </location>
</feature>
<dbReference type="InterPro" id="IPR045203">
    <property type="entry name" value="RanGAP1/2"/>
</dbReference>
<dbReference type="InterPro" id="IPR038214">
    <property type="entry name" value="WPP_sf"/>
</dbReference>
<reference evidence="6" key="1">
    <citation type="submission" date="2020-12" db="EMBL/GenBank/DDBJ databases">
        <authorList>
            <person name="Iha C."/>
        </authorList>
    </citation>
    <scope>NUCLEOTIDE SEQUENCE</scope>
</reference>
<dbReference type="GO" id="GO:0005930">
    <property type="term" value="C:axoneme"/>
    <property type="evidence" value="ECO:0007669"/>
    <property type="project" value="UniProtKB-SubCell"/>
</dbReference>
<dbReference type="Proteomes" id="UP000708148">
    <property type="component" value="Unassembled WGS sequence"/>
</dbReference>
<dbReference type="GO" id="GO:0005634">
    <property type="term" value="C:nucleus"/>
    <property type="evidence" value="ECO:0007669"/>
    <property type="project" value="UniProtKB-SubCell"/>
</dbReference>
<dbReference type="Gene3D" id="1.10.246.200">
    <property type="entry name" value="WPP domain"/>
    <property type="match status" value="1"/>
</dbReference>
<evidence type="ECO:0000256" key="2">
    <source>
        <dbReference type="ARBA" id="ARBA00004430"/>
    </source>
</evidence>
<dbReference type="PANTHER" id="PTHR46761">
    <property type="entry name" value="RAN GTPASE-ACTIVATING PROTEIN 1"/>
    <property type="match status" value="1"/>
</dbReference>
<dbReference type="Gene3D" id="3.80.10.10">
    <property type="entry name" value="Ribonuclease Inhibitor"/>
    <property type="match status" value="3"/>
</dbReference>
<evidence type="ECO:0000313" key="7">
    <source>
        <dbReference type="Proteomes" id="UP000708148"/>
    </source>
</evidence>
<evidence type="ECO:0000256" key="4">
    <source>
        <dbReference type="ARBA" id="ARBA00023242"/>
    </source>
</evidence>
<dbReference type="GO" id="GO:0005096">
    <property type="term" value="F:GTPase activator activity"/>
    <property type="evidence" value="ECO:0007669"/>
    <property type="project" value="InterPro"/>
</dbReference>
<evidence type="ECO:0000256" key="3">
    <source>
        <dbReference type="ARBA" id="ARBA00022490"/>
    </source>
</evidence>
<keyword evidence="3" id="KW-0963">Cytoplasm</keyword>
<comment type="caution">
    <text evidence="6">The sequence shown here is derived from an EMBL/GenBank/DDBJ whole genome shotgun (WGS) entry which is preliminary data.</text>
</comment>
<dbReference type="PANTHER" id="PTHR46761:SF2">
    <property type="entry name" value="RAN GTPASE-ACTIVATING PROTEIN 1"/>
    <property type="match status" value="1"/>
</dbReference>
<dbReference type="InterPro" id="IPR025265">
    <property type="entry name" value="WPP_dom"/>
</dbReference>
<gene>
    <name evidence="6" type="ORF">OSTQU699_LOCUS6166</name>
</gene>
<name>A0A8S1J4A4_9CHLO</name>
<dbReference type="InterPro" id="IPR001611">
    <property type="entry name" value="Leu-rich_rpt"/>
</dbReference>
<evidence type="ECO:0000259" key="5">
    <source>
        <dbReference type="Pfam" id="PF13943"/>
    </source>
</evidence>
<accession>A0A8S1J4A4</accession>
<dbReference type="EMBL" id="CAJHUC010001348">
    <property type="protein sequence ID" value="CAD7700807.1"/>
    <property type="molecule type" value="Genomic_DNA"/>
</dbReference>
<evidence type="ECO:0000313" key="6">
    <source>
        <dbReference type="EMBL" id="CAD7700807.1"/>
    </source>
</evidence>
<comment type="subcellular location">
    <subcellularLocation>
        <location evidence="2">Cytoplasm</location>
        <location evidence="2">Cytoskeleton</location>
        <location evidence="2">Cilium axoneme</location>
    </subcellularLocation>
    <subcellularLocation>
        <location evidence="1">Nucleus</location>
    </subcellularLocation>
</comment>
<dbReference type="Pfam" id="PF13943">
    <property type="entry name" value="WPP"/>
    <property type="match status" value="1"/>
</dbReference>
<proteinExistence type="predicted"/>